<dbReference type="Proteomes" id="UP000542342">
    <property type="component" value="Unassembled WGS sequence"/>
</dbReference>
<reference evidence="3 4" key="1">
    <citation type="submission" date="2020-07" db="EMBL/GenBank/DDBJ databases">
        <title>Thermogemmata thermophila gen. nov., sp. nov., a novel moderate thermophilic planctomycete from a Kamchatka hot spring.</title>
        <authorList>
            <person name="Elcheninov A.G."/>
            <person name="Podosokorskaya O.A."/>
            <person name="Kovaleva O.L."/>
            <person name="Novikov A."/>
            <person name="Bonch-Osmolovskaya E.A."/>
            <person name="Toshchakov S.V."/>
            <person name="Kublanov I.V."/>
        </authorList>
    </citation>
    <scope>NUCLEOTIDE SEQUENCE [LARGE SCALE GENOMIC DNA]</scope>
    <source>
        <strain evidence="3 4">2918</strain>
    </source>
</reference>
<dbReference type="SFLD" id="SFLDG01018">
    <property type="entry name" value="Squalene/Phytoene_Synthase_Lik"/>
    <property type="match status" value="1"/>
</dbReference>
<dbReference type="EMBL" id="JACEFB010000022">
    <property type="protein sequence ID" value="MBA2227906.1"/>
    <property type="molecule type" value="Genomic_DNA"/>
</dbReference>
<dbReference type="GO" id="GO:0004311">
    <property type="term" value="F:geranylgeranyl diphosphate synthase activity"/>
    <property type="evidence" value="ECO:0007669"/>
    <property type="project" value="InterPro"/>
</dbReference>
<dbReference type="GO" id="GO:0051996">
    <property type="term" value="F:squalene synthase [NAD(P)H] activity"/>
    <property type="evidence" value="ECO:0007669"/>
    <property type="project" value="InterPro"/>
</dbReference>
<evidence type="ECO:0000256" key="1">
    <source>
        <dbReference type="ARBA" id="ARBA00022679"/>
    </source>
</evidence>
<dbReference type="SUPFAM" id="SSF48576">
    <property type="entry name" value="Terpenoid synthases"/>
    <property type="match status" value="1"/>
</dbReference>
<dbReference type="RefSeq" id="WP_194539769.1">
    <property type="nucleotide sequence ID" value="NZ_JACEFB010000022.1"/>
</dbReference>
<dbReference type="InterPro" id="IPR033904">
    <property type="entry name" value="Trans_IPPS_HH"/>
</dbReference>
<accession>A0A7V8VH96</accession>
<dbReference type="AlphaFoldDB" id="A0A7V8VH96"/>
<protein>
    <submittedName>
        <fullName evidence="3">Phytoene/squalene synthase family protein</fullName>
    </submittedName>
</protein>
<comment type="caution">
    <text evidence="3">The sequence shown here is derived from an EMBL/GenBank/DDBJ whole genome shotgun (WGS) entry which is preliminary data.</text>
</comment>
<name>A0A7V8VH96_9BACT</name>
<dbReference type="PROSITE" id="PS01044">
    <property type="entry name" value="SQUALEN_PHYTOEN_SYN_1"/>
    <property type="match status" value="1"/>
</dbReference>
<evidence type="ECO:0000313" key="4">
    <source>
        <dbReference type="Proteomes" id="UP000542342"/>
    </source>
</evidence>
<dbReference type="InterPro" id="IPR008949">
    <property type="entry name" value="Isoprenoid_synthase_dom_sf"/>
</dbReference>
<dbReference type="SFLD" id="SFLDG01212">
    <property type="entry name" value="Phytoene_synthase_like"/>
    <property type="match status" value="1"/>
</dbReference>
<dbReference type="Gene3D" id="1.10.600.10">
    <property type="entry name" value="Farnesyl Diphosphate Synthase"/>
    <property type="match status" value="1"/>
</dbReference>
<organism evidence="3 4">
    <name type="scientific">Thermogemmata fonticola</name>
    <dbReference type="NCBI Taxonomy" id="2755323"/>
    <lineage>
        <taxon>Bacteria</taxon>
        <taxon>Pseudomonadati</taxon>
        <taxon>Planctomycetota</taxon>
        <taxon>Planctomycetia</taxon>
        <taxon>Gemmatales</taxon>
        <taxon>Gemmataceae</taxon>
        <taxon>Thermogemmata</taxon>
    </lineage>
</organism>
<evidence type="ECO:0000313" key="3">
    <source>
        <dbReference type="EMBL" id="MBA2227906.1"/>
    </source>
</evidence>
<dbReference type="InterPro" id="IPR019845">
    <property type="entry name" value="Squalene/phytoene_synthase_CS"/>
</dbReference>
<feature type="region of interest" description="Disordered" evidence="2">
    <location>
        <begin position="69"/>
        <end position="106"/>
    </location>
</feature>
<keyword evidence="4" id="KW-1185">Reference proteome</keyword>
<dbReference type="Pfam" id="PF00494">
    <property type="entry name" value="SQS_PSY"/>
    <property type="match status" value="1"/>
</dbReference>
<gene>
    <name evidence="3" type="ORF">H0921_17235</name>
</gene>
<dbReference type="PANTHER" id="PTHR31480">
    <property type="entry name" value="BIFUNCTIONAL LYCOPENE CYCLASE/PHYTOENE SYNTHASE"/>
    <property type="match status" value="1"/>
</dbReference>
<evidence type="ECO:0000256" key="2">
    <source>
        <dbReference type="SAM" id="MobiDB-lite"/>
    </source>
</evidence>
<dbReference type="InterPro" id="IPR044843">
    <property type="entry name" value="Trans_IPPS_bact-type"/>
</dbReference>
<sequence>MTFPPLPLAPGTSDQPWDLAASYTYCRRLCQQVRSSFPLTFWLLPPHQRRGMQALYAFLRLSDDLMDGEGQAEQGVPVPSSFTSQPDPDAALSRFDSKRPGDLAASPPATDALNLWRHGLELALRGQPTHPVHPALVDTIRRFSIQPAWLYAVLEGVAQDAGPVRFASFAELYAYCWRVASAVGLACLAIWGLRRGVPWSEAEPAAIAAGIAFQLTNILRDLGEDLRRNRVYLPQDELAAFGCPVERWSDSACRPALAQLIRWQVDRARSYFRQALPLLRLLPPRSRAVFSLMTALYQHLLERVNQAGPEVLNQRVRLSRWQHWSLFLQAYLAPRSGPLSRERY</sequence>
<proteinExistence type="predicted"/>
<dbReference type="SFLD" id="SFLDS00005">
    <property type="entry name" value="Isoprenoid_Synthase_Type_I"/>
    <property type="match status" value="1"/>
</dbReference>
<keyword evidence="1" id="KW-0808">Transferase</keyword>
<dbReference type="GO" id="GO:0016117">
    <property type="term" value="P:carotenoid biosynthetic process"/>
    <property type="evidence" value="ECO:0007669"/>
    <property type="project" value="UniProtKB-ARBA"/>
</dbReference>
<dbReference type="InterPro" id="IPR002060">
    <property type="entry name" value="Squ/phyt_synthse"/>
</dbReference>
<dbReference type="CDD" id="cd00683">
    <property type="entry name" value="Trans_IPPS_HH"/>
    <property type="match status" value="1"/>
</dbReference>